<dbReference type="AlphaFoldDB" id="A0A024FXQ4"/>
<organism evidence="1 2">
    <name type="scientific">Albugo candida</name>
    <dbReference type="NCBI Taxonomy" id="65357"/>
    <lineage>
        <taxon>Eukaryota</taxon>
        <taxon>Sar</taxon>
        <taxon>Stramenopiles</taxon>
        <taxon>Oomycota</taxon>
        <taxon>Peronosporomycetes</taxon>
        <taxon>Albuginales</taxon>
        <taxon>Albuginaceae</taxon>
        <taxon>Albugo</taxon>
    </lineage>
</organism>
<keyword evidence="2" id="KW-1185">Reference proteome</keyword>
<dbReference type="InParanoid" id="A0A024FXQ4"/>
<sequence>MRIASTSHSVPFKVSAEGNLPSMKDVCKLGKGVHKTSFITADGKVYDWTFEKGFEQNTDVIGLHVLAYESGYQSSLLLGVPRA</sequence>
<dbReference type="STRING" id="65357.A0A024FXQ4"/>
<comment type="caution">
    <text evidence="1">The sequence shown here is derived from an EMBL/GenBank/DDBJ whole genome shotgun (WGS) entry which is preliminary data.</text>
</comment>
<dbReference type="Proteomes" id="UP000053237">
    <property type="component" value="Unassembled WGS sequence"/>
</dbReference>
<evidence type="ECO:0000313" key="2">
    <source>
        <dbReference type="Proteomes" id="UP000053237"/>
    </source>
</evidence>
<accession>A0A024FXQ4</accession>
<name>A0A024FXQ4_9STRA</name>
<evidence type="ECO:0000313" key="1">
    <source>
        <dbReference type="EMBL" id="CCI11811.1"/>
    </source>
</evidence>
<reference evidence="1 2" key="1">
    <citation type="submission" date="2012-05" db="EMBL/GenBank/DDBJ databases">
        <title>Recombination and specialization in a pathogen metapopulation.</title>
        <authorList>
            <person name="Gardiner A."/>
            <person name="Kemen E."/>
            <person name="Schultz-Larsen T."/>
            <person name="MacLean D."/>
            <person name="Van Oosterhout C."/>
            <person name="Jones J.D.G."/>
        </authorList>
    </citation>
    <scope>NUCLEOTIDE SEQUENCE [LARGE SCALE GENOMIC DNA]</scope>
    <source>
        <strain evidence="1 2">Ac Nc2</strain>
    </source>
</reference>
<protein>
    <submittedName>
        <fullName evidence="1">Uncharacterized protein</fullName>
    </submittedName>
</protein>
<dbReference type="EMBL" id="CAIX01002368">
    <property type="protein sequence ID" value="CCI11811.1"/>
    <property type="molecule type" value="Genomic_DNA"/>
</dbReference>
<gene>
    <name evidence="1" type="ORF">BN9_135190</name>
</gene>
<proteinExistence type="predicted"/>